<feature type="transmembrane region" description="Helical" evidence="2">
    <location>
        <begin position="14"/>
        <end position="35"/>
    </location>
</feature>
<evidence type="ECO:0000313" key="3">
    <source>
        <dbReference type="EMBL" id="ROR30639.1"/>
    </source>
</evidence>
<organism evidence="3 4">
    <name type="scientific">Mobilisporobacter senegalensis</name>
    <dbReference type="NCBI Taxonomy" id="1329262"/>
    <lineage>
        <taxon>Bacteria</taxon>
        <taxon>Bacillati</taxon>
        <taxon>Bacillota</taxon>
        <taxon>Clostridia</taxon>
        <taxon>Lachnospirales</taxon>
        <taxon>Lachnospiraceae</taxon>
        <taxon>Mobilisporobacter</taxon>
    </lineage>
</organism>
<name>A0A3N1XVJ8_9FIRM</name>
<evidence type="ECO:0000256" key="1">
    <source>
        <dbReference type="SAM" id="MobiDB-lite"/>
    </source>
</evidence>
<feature type="region of interest" description="Disordered" evidence="1">
    <location>
        <begin position="122"/>
        <end position="142"/>
    </location>
</feature>
<reference evidence="3 4" key="1">
    <citation type="submission" date="2018-11" db="EMBL/GenBank/DDBJ databases">
        <title>Genomic Encyclopedia of Type Strains, Phase IV (KMG-IV): sequencing the most valuable type-strain genomes for metagenomic binning, comparative biology and taxonomic classification.</title>
        <authorList>
            <person name="Goeker M."/>
        </authorList>
    </citation>
    <scope>NUCLEOTIDE SEQUENCE [LARGE SCALE GENOMIC DNA]</scope>
    <source>
        <strain evidence="3 4">DSM 26537</strain>
    </source>
</reference>
<dbReference type="RefSeq" id="WP_123608329.1">
    <property type="nucleotide sequence ID" value="NZ_RJVG01000002.1"/>
</dbReference>
<sequence>MEFINKLSQKEKNLIFILFILVILLVSYRFGFVYLTNKTDALHSENIELSTKLADLQQKVANKDKYAEETNQMTGEITHMLNNLSTSISQEKSTVFVTELEENAKMNVSAVTYGEVSEVYSQGQAAAGQEEASDGDVTATDPEITNETVPVESTGEQVGKQSELKGYKSNITINYQTNYAGLKSAIDYINKYKEKMRIQSLTAAFDSTTGNLTGTLSYDVFALLGEGREEESVYINGVNIGKDNIFGTFELPVE</sequence>
<keyword evidence="2" id="KW-0812">Transmembrane</keyword>
<gene>
    <name evidence="3" type="ORF">EDD66_102293</name>
</gene>
<dbReference type="Proteomes" id="UP000273083">
    <property type="component" value="Unassembled WGS sequence"/>
</dbReference>
<keyword evidence="2" id="KW-1133">Transmembrane helix</keyword>
<keyword evidence="2" id="KW-0472">Membrane</keyword>
<protein>
    <recommendedName>
        <fullName evidence="5">Type IV pilus assembly protein PilO</fullName>
    </recommendedName>
</protein>
<comment type="caution">
    <text evidence="3">The sequence shown here is derived from an EMBL/GenBank/DDBJ whole genome shotgun (WGS) entry which is preliminary data.</text>
</comment>
<accession>A0A3N1XVJ8</accession>
<keyword evidence="4" id="KW-1185">Reference proteome</keyword>
<evidence type="ECO:0008006" key="5">
    <source>
        <dbReference type="Google" id="ProtNLM"/>
    </source>
</evidence>
<dbReference type="AlphaFoldDB" id="A0A3N1XVJ8"/>
<proteinExistence type="predicted"/>
<dbReference type="EMBL" id="RJVG01000002">
    <property type="protein sequence ID" value="ROR30639.1"/>
    <property type="molecule type" value="Genomic_DNA"/>
</dbReference>
<evidence type="ECO:0000313" key="4">
    <source>
        <dbReference type="Proteomes" id="UP000273083"/>
    </source>
</evidence>
<dbReference type="OrthoDB" id="2067069at2"/>
<evidence type="ECO:0000256" key="2">
    <source>
        <dbReference type="SAM" id="Phobius"/>
    </source>
</evidence>